<keyword evidence="2" id="KW-0539">Nucleus</keyword>
<accession>A0A8H7HNN1</accession>
<dbReference type="GO" id="GO:0005634">
    <property type="term" value="C:nucleus"/>
    <property type="evidence" value="ECO:0007669"/>
    <property type="project" value="UniProtKB-SubCell"/>
</dbReference>
<evidence type="ECO:0000256" key="3">
    <source>
        <dbReference type="SAM" id="MobiDB-lite"/>
    </source>
</evidence>
<dbReference type="GO" id="GO:0003700">
    <property type="term" value="F:DNA-binding transcription factor activity"/>
    <property type="evidence" value="ECO:0007669"/>
    <property type="project" value="TreeGrafter"/>
</dbReference>
<protein>
    <submittedName>
        <fullName evidence="4">Uncharacterized protein</fullName>
    </submittedName>
</protein>
<gene>
    <name evidence="4" type="ORF">RHS03_06650</name>
</gene>
<dbReference type="Pfam" id="PF11951">
    <property type="entry name" value="Fungal_trans_2"/>
    <property type="match status" value="1"/>
</dbReference>
<name>A0A8H7HNN1_9AGAM</name>
<dbReference type="InterPro" id="IPR021858">
    <property type="entry name" value="Fun_TF"/>
</dbReference>
<feature type="non-terminal residue" evidence="4">
    <location>
        <position position="514"/>
    </location>
</feature>
<dbReference type="Proteomes" id="UP000602905">
    <property type="component" value="Unassembled WGS sequence"/>
</dbReference>
<dbReference type="EMBL" id="JACYCD010000223">
    <property type="protein sequence ID" value="KAF8700522.1"/>
    <property type="molecule type" value="Genomic_DNA"/>
</dbReference>
<reference evidence="4" key="1">
    <citation type="submission" date="2020-09" db="EMBL/GenBank/DDBJ databases">
        <title>Comparative genome analyses of four rice-infecting Rhizoctonia solani isolates reveal extensive enrichment of homogalacturonan modification genes.</title>
        <authorList>
            <person name="Lee D.-Y."/>
            <person name="Jeon J."/>
            <person name="Kim K.-T."/>
            <person name="Cheong K."/>
            <person name="Song H."/>
            <person name="Choi G."/>
            <person name="Ko J."/>
            <person name="Opiyo S.O."/>
            <person name="Zuo S."/>
            <person name="Madhav S."/>
            <person name="Lee Y.-H."/>
            <person name="Wang G.-L."/>
        </authorList>
    </citation>
    <scope>NUCLEOTIDE SEQUENCE</scope>
    <source>
        <strain evidence="4">AG1-IA WGL</strain>
    </source>
</reference>
<evidence type="ECO:0000256" key="1">
    <source>
        <dbReference type="ARBA" id="ARBA00004123"/>
    </source>
</evidence>
<evidence type="ECO:0000256" key="2">
    <source>
        <dbReference type="ARBA" id="ARBA00023242"/>
    </source>
</evidence>
<proteinExistence type="predicted"/>
<evidence type="ECO:0000313" key="4">
    <source>
        <dbReference type="EMBL" id="KAF8700522.1"/>
    </source>
</evidence>
<dbReference type="PANTHER" id="PTHR37534:SF7">
    <property type="entry name" value="TRANSCRIPTIONAL ACTIVATOR PROTEIN UGA3"/>
    <property type="match status" value="1"/>
</dbReference>
<dbReference type="OrthoDB" id="4491390at2759"/>
<evidence type="ECO:0000313" key="5">
    <source>
        <dbReference type="Proteomes" id="UP000602905"/>
    </source>
</evidence>
<feature type="region of interest" description="Disordered" evidence="3">
    <location>
        <begin position="93"/>
        <end position="113"/>
    </location>
</feature>
<organism evidence="4 5">
    <name type="scientific">Rhizoctonia solani</name>
    <dbReference type="NCBI Taxonomy" id="456999"/>
    <lineage>
        <taxon>Eukaryota</taxon>
        <taxon>Fungi</taxon>
        <taxon>Dikarya</taxon>
        <taxon>Basidiomycota</taxon>
        <taxon>Agaricomycotina</taxon>
        <taxon>Agaricomycetes</taxon>
        <taxon>Cantharellales</taxon>
        <taxon>Ceratobasidiaceae</taxon>
        <taxon>Rhizoctonia</taxon>
    </lineage>
</organism>
<dbReference type="GO" id="GO:0045944">
    <property type="term" value="P:positive regulation of transcription by RNA polymerase II"/>
    <property type="evidence" value="ECO:0007669"/>
    <property type="project" value="TreeGrafter"/>
</dbReference>
<comment type="caution">
    <text evidence="4">The sequence shown here is derived from an EMBL/GenBank/DDBJ whole genome shotgun (WGS) entry which is preliminary data.</text>
</comment>
<sequence length="514" mass="56932">MSKPSCNSCLKGGYECLGYDYDHPRLKIHRSHSDTALINISADESIPKSPDYPATELPNTWQDTTDMRGDHGLTRSILGATLLYRAGGCKPTPAMGDDSIEGSSGDFDRSWPQDQSQSVTYSASLTRHSASAIPLSSEGQKVRNTEDDLIEEIGAVFRSIPASIDAMQTVREYHFARVAREYAFQAHNLWFLSPLPKIRDYIASETIGKRTLRAMYVGATAFQLLTQDPQSSSPIIKRHIDWIDGYGQKLATNVRRNCSPSDMLDYFNAHLEHTISAYTLLRTALPNFLLLATADPDLLTEESNGSLTISFDRALRSPRNELARFIGSDAMLSFLFSVPPLAEYAYDSAYDHDQFEWVHGLSISLLQIISQVNSWRAGSKVCIDDWQTLEQRALAWRSPYDTSDVPFVPESATSEMAAVREGWRHVVLIYIYMGIGGVSSHDARVQASVNRILHLSSTVHSSRIGIHMLPHCFVAGVAARMERQRAAVYESAGAGGGPVTWDDYVKSGQAVSPV</sequence>
<dbReference type="AlphaFoldDB" id="A0A8H7HNN1"/>
<dbReference type="GO" id="GO:0000976">
    <property type="term" value="F:transcription cis-regulatory region binding"/>
    <property type="evidence" value="ECO:0007669"/>
    <property type="project" value="TreeGrafter"/>
</dbReference>
<dbReference type="PANTHER" id="PTHR37534">
    <property type="entry name" value="TRANSCRIPTIONAL ACTIVATOR PROTEIN UGA3"/>
    <property type="match status" value="1"/>
</dbReference>
<comment type="subcellular location">
    <subcellularLocation>
        <location evidence="1">Nucleus</location>
    </subcellularLocation>
</comment>